<dbReference type="InterPro" id="IPR012551">
    <property type="entry name" value="DUF1707_SHOCT-like"/>
</dbReference>
<dbReference type="PANTHER" id="PTHR40763:SF4">
    <property type="entry name" value="DUF1707 DOMAIN-CONTAINING PROTEIN"/>
    <property type="match status" value="1"/>
</dbReference>
<sequence length="205" mass="21976">MNDLPDIRVSDAERDLVAQRLNLAVGEGRLTLTEYHERVGLAYAAVTRGELDRVVADLPAVAAPAPAPVAMRENPQGEQRKWVVSFMSGAVRKGRWRPTRKTSAIAFMGGTDLDLRKAEFPGPEIEITAVAFMGGIDIIVPPGVRVEVSGFSFMGGKDVKVDEDDLPADAPVVRVRGFAFMGGIDIRTKAVGSGKKKSVTAGDDD</sequence>
<name>A0ABS5AC66_9PSEU</name>
<dbReference type="Pfam" id="PF09922">
    <property type="entry name" value="LiaF-like_C"/>
    <property type="match status" value="1"/>
</dbReference>
<gene>
    <name evidence="3" type="ORF">JOF53_002803</name>
</gene>
<dbReference type="RefSeq" id="WP_086785619.1">
    <property type="nucleotide sequence ID" value="NZ_JAGIOO010000001.1"/>
</dbReference>
<evidence type="ECO:0000259" key="1">
    <source>
        <dbReference type="Pfam" id="PF08044"/>
    </source>
</evidence>
<protein>
    <recommendedName>
        <fullName evidence="5">Cell wall-active antibiotics response LiaF-like C-terminal domain-containing protein</fullName>
    </recommendedName>
</protein>
<dbReference type="Pfam" id="PF08044">
    <property type="entry name" value="DUF1707"/>
    <property type="match status" value="1"/>
</dbReference>
<proteinExistence type="predicted"/>
<reference evidence="3 4" key="1">
    <citation type="submission" date="2021-03" db="EMBL/GenBank/DDBJ databases">
        <title>Sequencing the genomes of 1000 actinobacteria strains.</title>
        <authorList>
            <person name="Klenk H.-P."/>
        </authorList>
    </citation>
    <scope>NUCLEOTIDE SEQUENCE [LARGE SCALE GENOMIC DNA]</scope>
    <source>
        <strain evidence="3 4">DSM 44580</strain>
    </source>
</reference>
<dbReference type="EMBL" id="JAGIOO010000001">
    <property type="protein sequence ID" value="MBP2473931.1"/>
    <property type="molecule type" value="Genomic_DNA"/>
</dbReference>
<evidence type="ECO:0000313" key="3">
    <source>
        <dbReference type="EMBL" id="MBP2473931.1"/>
    </source>
</evidence>
<dbReference type="InterPro" id="IPR024425">
    <property type="entry name" value="LiaF-like_C"/>
</dbReference>
<feature type="domain" description="Cell wall-active antibiotics response LiaF-like C-terminal" evidence="2">
    <location>
        <begin position="100"/>
        <end position="160"/>
    </location>
</feature>
<dbReference type="Proteomes" id="UP001519363">
    <property type="component" value="Unassembled WGS sequence"/>
</dbReference>
<feature type="domain" description="DUF1707" evidence="1">
    <location>
        <begin position="7"/>
        <end position="59"/>
    </location>
</feature>
<organism evidence="3 4">
    <name type="scientific">Crossiella equi</name>
    <dbReference type="NCBI Taxonomy" id="130796"/>
    <lineage>
        <taxon>Bacteria</taxon>
        <taxon>Bacillati</taxon>
        <taxon>Actinomycetota</taxon>
        <taxon>Actinomycetes</taxon>
        <taxon>Pseudonocardiales</taxon>
        <taxon>Pseudonocardiaceae</taxon>
        <taxon>Crossiella</taxon>
    </lineage>
</organism>
<comment type="caution">
    <text evidence="3">The sequence shown here is derived from an EMBL/GenBank/DDBJ whole genome shotgun (WGS) entry which is preliminary data.</text>
</comment>
<accession>A0ABS5AC66</accession>
<evidence type="ECO:0000313" key="4">
    <source>
        <dbReference type="Proteomes" id="UP001519363"/>
    </source>
</evidence>
<keyword evidence="4" id="KW-1185">Reference proteome</keyword>
<dbReference type="PANTHER" id="PTHR40763">
    <property type="entry name" value="MEMBRANE PROTEIN-RELATED"/>
    <property type="match status" value="1"/>
</dbReference>
<evidence type="ECO:0008006" key="5">
    <source>
        <dbReference type="Google" id="ProtNLM"/>
    </source>
</evidence>
<evidence type="ECO:0000259" key="2">
    <source>
        <dbReference type="Pfam" id="PF09922"/>
    </source>
</evidence>